<sequence>MVIWLMPYLPQEAKLLWLKEISSRVKEINSGLVTGGHANVVHQHVLCAVEEALFEDVLLTPNVLEKLVGPWNDNLFARSSQNLSLSS</sequence>
<gene>
    <name evidence="1" type="ORF">NPIL_349211</name>
</gene>
<dbReference type="Proteomes" id="UP000887013">
    <property type="component" value="Unassembled WGS sequence"/>
</dbReference>
<dbReference type="AlphaFoldDB" id="A0A8X6QW65"/>
<proteinExistence type="predicted"/>
<reference evidence="1" key="1">
    <citation type="submission" date="2020-08" db="EMBL/GenBank/DDBJ databases">
        <title>Multicomponent nature underlies the extraordinary mechanical properties of spider dragline silk.</title>
        <authorList>
            <person name="Kono N."/>
            <person name="Nakamura H."/>
            <person name="Mori M."/>
            <person name="Yoshida Y."/>
            <person name="Ohtoshi R."/>
            <person name="Malay A.D."/>
            <person name="Moran D.A.P."/>
            <person name="Tomita M."/>
            <person name="Numata K."/>
            <person name="Arakawa K."/>
        </authorList>
    </citation>
    <scope>NUCLEOTIDE SEQUENCE</scope>
</reference>
<protein>
    <submittedName>
        <fullName evidence="1">Uncharacterized protein</fullName>
    </submittedName>
</protein>
<dbReference type="OrthoDB" id="6470951at2759"/>
<evidence type="ECO:0000313" key="1">
    <source>
        <dbReference type="EMBL" id="GFU47684.1"/>
    </source>
</evidence>
<evidence type="ECO:0000313" key="2">
    <source>
        <dbReference type="Proteomes" id="UP000887013"/>
    </source>
</evidence>
<comment type="caution">
    <text evidence="1">The sequence shown here is derived from an EMBL/GenBank/DDBJ whole genome shotgun (WGS) entry which is preliminary data.</text>
</comment>
<dbReference type="EMBL" id="BMAW01037273">
    <property type="protein sequence ID" value="GFU47684.1"/>
    <property type="molecule type" value="Genomic_DNA"/>
</dbReference>
<accession>A0A8X6QW65</accession>
<organism evidence="1 2">
    <name type="scientific">Nephila pilipes</name>
    <name type="common">Giant wood spider</name>
    <name type="synonym">Nephila maculata</name>
    <dbReference type="NCBI Taxonomy" id="299642"/>
    <lineage>
        <taxon>Eukaryota</taxon>
        <taxon>Metazoa</taxon>
        <taxon>Ecdysozoa</taxon>
        <taxon>Arthropoda</taxon>
        <taxon>Chelicerata</taxon>
        <taxon>Arachnida</taxon>
        <taxon>Araneae</taxon>
        <taxon>Araneomorphae</taxon>
        <taxon>Entelegynae</taxon>
        <taxon>Araneoidea</taxon>
        <taxon>Nephilidae</taxon>
        <taxon>Nephila</taxon>
    </lineage>
</organism>
<keyword evidence="2" id="KW-1185">Reference proteome</keyword>
<name>A0A8X6QW65_NEPPI</name>